<dbReference type="AlphaFoldDB" id="A0A292PW05"/>
<reference evidence="6" key="1">
    <citation type="submission" date="2015-10" db="EMBL/GenBank/DDBJ databases">
        <authorList>
            <person name="Regsiter A."/>
            <person name="william w."/>
        </authorList>
    </citation>
    <scope>NUCLEOTIDE SEQUENCE</scope>
    <source>
        <strain evidence="6">Montdore</strain>
    </source>
</reference>
<feature type="transmembrane region" description="Helical" evidence="5">
    <location>
        <begin position="7"/>
        <end position="32"/>
    </location>
</feature>
<accession>A0A292PW05</accession>
<evidence type="ECO:0000256" key="3">
    <source>
        <dbReference type="ARBA" id="ARBA00022989"/>
    </source>
</evidence>
<dbReference type="InterPro" id="IPR009598">
    <property type="entry name" value="BCALP"/>
</dbReference>
<feature type="non-terminal residue" evidence="6">
    <location>
        <position position="1"/>
    </location>
</feature>
<dbReference type="PANTHER" id="PTHR13259:SF1">
    <property type="entry name" value="BLADDER CANCER-ASSOCIATED PROTEIN"/>
    <property type="match status" value="1"/>
</dbReference>
<evidence type="ECO:0000256" key="1">
    <source>
        <dbReference type="ARBA" id="ARBA00004370"/>
    </source>
</evidence>
<dbReference type="SMART" id="SM01396">
    <property type="entry name" value="BC10"/>
    <property type="match status" value="1"/>
</dbReference>
<dbReference type="PANTHER" id="PTHR13259">
    <property type="entry name" value="BLADDER CANCER 10 KD PROTEIN HOMOLOG"/>
    <property type="match status" value="1"/>
</dbReference>
<proteinExistence type="predicted"/>
<protein>
    <submittedName>
        <fullName evidence="6">Uncharacterized protein</fullName>
    </submittedName>
</protein>
<evidence type="ECO:0000313" key="6">
    <source>
        <dbReference type="EMBL" id="CUS11314.1"/>
    </source>
</evidence>
<dbReference type="GO" id="GO:0016020">
    <property type="term" value="C:membrane"/>
    <property type="evidence" value="ECO:0007669"/>
    <property type="project" value="UniProtKB-SubCell"/>
</dbReference>
<comment type="subcellular location">
    <subcellularLocation>
        <location evidence="1">Membrane</location>
    </subcellularLocation>
</comment>
<keyword evidence="7" id="KW-1185">Reference proteome</keyword>
<gene>
    <name evidence="6" type="ORF">GSTUAT00004591001</name>
</gene>
<evidence type="ECO:0000313" key="7">
    <source>
        <dbReference type="Proteomes" id="UP001412239"/>
    </source>
</evidence>
<evidence type="ECO:0000256" key="5">
    <source>
        <dbReference type="SAM" id="Phobius"/>
    </source>
</evidence>
<dbReference type="Pfam" id="PF06726">
    <property type="entry name" value="BC10"/>
    <property type="match status" value="1"/>
</dbReference>
<name>A0A292PW05_9PEZI</name>
<sequence length="145" mass="15444">MFCLRSWLPLLFIPTSASPAFIVLFLICTYLFHRPCVYCSLIMLTLFSSSCYWSDRCFLDSNDGHWFEPRFLSSAAGKVLNAAAGAVGAGGGAAVVAAAAGGAGGGVGGEEGLGQVWTGIGLDWLRTMCGRREWRVGCLDVVVRL</sequence>
<evidence type="ECO:0000256" key="4">
    <source>
        <dbReference type="ARBA" id="ARBA00023136"/>
    </source>
</evidence>
<keyword evidence="4 5" id="KW-0472">Membrane</keyword>
<evidence type="ECO:0000256" key="2">
    <source>
        <dbReference type="ARBA" id="ARBA00022692"/>
    </source>
</evidence>
<organism evidence="6 7">
    <name type="scientific">Tuber aestivum</name>
    <name type="common">summer truffle</name>
    <dbReference type="NCBI Taxonomy" id="59557"/>
    <lineage>
        <taxon>Eukaryota</taxon>
        <taxon>Fungi</taxon>
        <taxon>Dikarya</taxon>
        <taxon>Ascomycota</taxon>
        <taxon>Pezizomycotina</taxon>
        <taxon>Pezizomycetes</taxon>
        <taxon>Pezizales</taxon>
        <taxon>Tuberaceae</taxon>
        <taxon>Tuber</taxon>
    </lineage>
</organism>
<keyword evidence="3 5" id="KW-1133">Transmembrane helix</keyword>
<dbReference type="EMBL" id="LN891025">
    <property type="protein sequence ID" value="CUS11314.1"/>
    <property type="molecule type" value="Genomic_DNA"/>
</dbReference>
<dbReference type="Proteomes" id="UP001412239">
    <property type="component" value="Unassembled WGS sequence"/>
</dbReference>
<keyword evidence="2 5" id="KW-0812">Transmembrane</keyword>